<keyword evidence="8" id="KW-1185">Reference proteome</keyword>
<evidence type="ECO:0000313" key="7">
    <source>
        <dbReference type="EMBL" id="TCL33547.1"/>
    </source>
</evidence>
<proteinExistence type="predicted"/>
<dbReference type="Gene3D" id="2.40.160.50">
    <property type="entry name" value="membrane protein fhac: a member of the omp85/tpsb transporter family"/>
    <property type="match status" value="1"/>
</dbReference>
<dbReference type="RefSeq" id="WP_132083044.1">
    <property type="nucleotide sequence ID" value="NZ_SLUI01000017.1"/>
</dbReference>
<dbReference type="Proteomes" id="UP000295063">
    <property type="component" value="Unassembled WGS sequence"/>
</dbReference>
<feature type="domain" description="Haemolysin activator HlyB C-terminal" evidence="5">
    <location>
        <begin position="203"/>
        <end position="480"/>
    </location>
</feature>
<feature type="chain" id="PRO_5020200830" evidence="4">
    <location>
        <begin position="25"/>
        <end position="514"/>
    </location>
</feature>
<evidence type="ECO:0000256" key="4">
    <source>
        <dbReference type="SAM" id="SignalP"/>
    </source>
</evidence>
<dbReference type="Gene3D" id="3.10.20.310">
    <property type="entry name" value="membrane protein fhac"/>
    <property type="match status" value="1"/>
</dbReference>
<dbReference type="AlphaFoldDB" id="A0A4R1PTZ3"/>
<keyword evidence="4" id="KW-0732">Signal</keyword>
<dbReference type="GO" id="GO:0008320">
    <property type="term" value="F:protein transmembrane transporter activity"/>
    <property type="evidence" value="ECO:0007669"/>
    <property type="project" value="TreeGrafter"/>
</dbReference>
<evidence type="ECO:0000256" key="3">
    <source>
        <dbReference type="ARBA" id="ARBA00023237"/>
    </source>
</evidence>
<keyword evidence="2" id="KW-0812">Transmembrane</keyword>
<dbReference type="Pfam" id="PF08479">
    <property type="entry name" value="POTRA_2"/>
    <property type="match status" value="1"/>
</dbReference>
<dbReference type="InterPro" id="IPR005565">
    <property type="entry name" value="Hemolysn_activator_HlyB_C"/>
</dbReference>
<evidence type="ECO:0000256" key="1">
    <source>
        <dbReference type="ARBA" id="ARBA00022452"/>
    </source>
</evidence>
<reference evidence="7 8" key="1">
    <citation type="submission" date="2019-03" db="EMBL/GenBank/DDBJ databases">
        <title>Genomic Encyclopedia of Type Strains, Phase IV (KMG-IV): sequencing the most valuable type-strain genomes for metagenomic binning, comparative biology and taxonomic classification.</title>
        <authorList>
            <person name="Goeker M."/>
        </authorList>
    </citation>
    <scope>NUCLEOTIDE SEQUENCE [LARGE SCALE GENOMIC DNA]</scope>
    <source>
        <strain evidence="7 8">DSM 15969</strain>
    </source>
</reference>
<dbReference type="InterPro" id="IPR013686">
    <property type="entry name" value="Polypept-transport_assoc_ShlB"/>
</dbReference>
<keyword evidence="1" id="KW-1134">Transmembrane beta strand</keyword>
<evidence type="ECO:0000256" key="2">
    <source>
        <dbReference type="ARBA" id="ARBA00022692"/>
    </source>
</evidence>
<keyword evidence="1" id="KW-0472">Membrane</keyword>
<dbReference type="OrthoDB" id="290122at2"/>
<dbReference type="PANTHER" id="PTHR34597">
    <property type="entry name" value="SLR1661 PROTEIN"/>
    <property type="match status" value="1"/>
</dbReference>
<name>A0A4R1PTZ3_9FIRM</name>
<dbReference type="InterPro" id="IPR051544">
    <property type="entry name" value="TPS_OM_transporter"/>
</dbReference>
<dbReference type="GO" id="GO:0046819">
    <property type="term" value="P:protein secretion by the type V secretion system"/>
    <property type="evidence" value="ECO:0007669"/>
    <property type="project" value="TreeGrafter"/>
</dbReference>
<organism evidence="7 8">
    <name type="scientific">Anaerospora hongkongensis</name>
    <dbReference type="NCBI Taxonomy" id="244830"/>
    <lineage>
        <taxon>Bacteria</taxon>
        <taxon>Bacillati</taxon>
        <taxon>Bacillota</taxon>
        <taxon>Negativicutes</taxon>
        <taxon>Selenomonadales</taxon>
        <taxon>Sporomusaceae</taxon>
        <taxon>Anaerospora</taxon>
    </lineage>
</organism>
<dbReference type="Pfam" id="PF03865">
    <property type="entry name" value="ShlB"/>
    <property type="match status" value="1"/>
</dbReference>
<dbReference type="EMBL" id="SLUI01000017">
    <property type="protein sequence ID" value="TCL33547.1"/>
    <property type="molecule type" value="Genomic_DNA"/>
</dbReference>
<evidence type="ECO:0000259" key="6">
    <source>
        <dbReference type="Pfam" id="PF08479"/>
    </source>
</evidence>
<protein>
    <submittedName>
        <fullName evidence="7">Hemolysin activation/secretion protein</fullName>
    </submittedName>
</protein>
<dbReference type="GO" id="GO:0098046">
    <property type="term" value="C:type V protein secretion system complex"/>
    <property type="evidence" value="ECO:0007669"/>
    <property type="project" value="TreeGrafter"/>
</dbReference>
<gene>
    <name evidence="7" type="ORF">EV210_1172</name>
</gene>
<accession>A0A4R1PTZ3</accession>
<sequence length="514" mass="56430">MDKRQRTKALLALLLCLSTTVGHAEEVISPDDAEAKQSVLQEETKQEAPESVYIHTIVTTRSDILTPDELKAITGKYEGRSVSISELSQAVQEINSLYTKKQFVTSKAILQPQKITDGILKIDLVEGRIGKIIVEGNKTTREKYIKDRIKLQSGEFVRLDALNEVIYRFNQTNDVRLQVELKAGELPGTTDCIFRIAEPEVTQTILFTDNSGRDTIGLYRVGLTYIHNSLTGNRDKIALTGLNSHGTTAGAFVYSQAIDTKGTRLSLTYDSNQVTMISGPLQSLDIQGDSSDIGLILNHPKIVHPDFKLELIAEGHQKKSATSFSGESLLETKLKTLVVGAATQYNKENSVLYNRQDVTRGFVEGGQSFTKYNFYVVEQRAIKKDRLLTLRFNGQWTPTNDRPLPSSEQFSLGGSGTVRGYDEGFTSGNRGYLVSAELSFPTASAKVKGNAFIDHGGVYPYAGNWESGNTYLTGIGVGANIAFSPKTSGKVYIAAPLSGEDRSIHIHASVQFVL</sequence>
<evidence type="ECO:0000259" key="5">
    <source>
        <dbReference type="Pfam" id="PF03865"/>
    </source>
</evidence>
<comment type="caution">
    <text evidence="7">The sequence shown here is derived from an EMBL/GenBank/DDBJ whole genome shotgun (WGS) entry which is preliminary data.</text>
</comment>
<keyword evidence="3" id="KW-0998">Cell outer membrane</keyword>
<feature type="signal peptide" evidence="4">
    <location>
        <begin position="1"/>
        <end position="24"/>
    </location>
</feature>
<dbReference type="PANTHER" id="PTHR34597:SF1">
    <property type="entry name" value="HEME_HEMOPEXIN TRANSPORTER PROTEIN HUXB"/>
    <property type="match status" value="1"/>
</dbReference>
<feature type="domain" description="Polypeptide-transport-associated ShlB-type" evidence="6">
    <location>
        <begin position="54"/>
        <end position="127"/>
    </location>
</feature>
<evidence type="ECO:0000313" key="8">
    <source>
        <dbReference type="Proteomes" id="UP000295063"/>
    </source>
</evidence>